<feature type="transmembrane region" description="Helical" evidence="11">
    <location>
        <begin position="150"/>
        <end position="167"/>
    </location>
</feature>
<feature type="transmembrane region" description="Helical" evidence="11">
    <location>
        <begin position="12"/>
        <end position="32"/>
    </location>
</feature>
<keyword evidence="3" id="KW-0589">Pheromone response</keyword>
<dbReference type="OrthoDB" id="2874149at2759"/>
<dbReference type="EMBL" id="CAJPDT010000001">
    <property type="protein sequence ID" value="CAF9904537.1"/>
    <property type="molecule type" value="Genomic_DNA"/>
</dbReference>
<evidence type="ECO:0000256" key="3">
    <source>
        <dbReference type="ARBA" id="ARBA00022507"/>
    </source>
</evidence>
<evidence type="ECO:0000256" key="11">
    <source>
        <dbReference type="SAM" id="Phobius"/>
    </source>
</evidence>
<feature type="transmembrane region" description="Helical" evidence="11">
    <location>
        <begin position="124"/>
        <end position="144"/>
    </location>
</feature>
<comment type="caution">
    <text evidence="12">The sequence shown here is derived from an EMBL/GenBank/DDBJ whole genome shotgun (WGS) entry which is preliminary data.</text>
</comment>
<dbReference type="InterPro" id="IPR001499">
    <property type="entry name" value="GPCR_STE3"/>
</dbReference>
<sequence length="408" mass="46512">MDESTFPVTPNAVAVPILALVTLILDAAPFAWHIRNRNLAASSLVFWAIICNLMNFINPLVWPTDDLQHWWHGHIFCDIEIKLMMAANFGVVGSMACIMRNLAKALDTEQTHLSLSKAHRRRQTFIDCLLCFGGSVYVMLIHYIVQPNRYYIFAISGYAYYSVLVIIRMRRYRKNFSEILVSSNSNLTKNRFLRLFLLSIALIITFIPLQFYVLFTNSVEPPLLPYSWDLVHSPQWQDIMLVPTGGNVYFDRWIQIALGFGVFVFFGLGQDAQTMYRKWLLRLGFGRLFPGLHRQPTRRAILPTSSQTNSFGSTTRSFFKSRFFRVSMLSLRSKEDSTSASNATLSPVEQQRSFGQLSTIKGTSPRAGDILSASTESMDEKGSPTKAPHSWLTNFLVDAHLSAPNRRW</sequence>
<evidence type="ECO:0000256" key="8">
    <source>
        <dbReference type="ARBA" id="ARBA00023170"/>
    </source>
</evidence>
<evidence type="ECO:0000256" key="4">
    <source>
        <dbReference type="ARBA" id="ARBA00022692"/>
    </source>
</evidence>
<feature type="compositionally biased region" description="Polar residues" evidence="10">
    <location>
        <begin position="340"/>
        <end position="362"/>
    </location>
</feature>
<name>A0A8H3HVV5_9LECA</name>
<evidence type="ECO:0000256" key="9">
    <source>
        <dbReference type="ARBA" id="ARBA00023224"/>
    </source>
</evidence>
<dbReference type="AlphaFoldDB" id="A0A8H3HVV5"/>
<protein>
    <submittedName>
        <fullName evidence="12">A-factor receptor</fullName>
    </submittedName>
</protein>
<evidence type="ECO:0000256" key="2">
    <source>
        <dbReference type="ARBA" id="ARBA00011085"/>
    </source>
</evidence>
<feature type="transmembrane region" description="Helical" evidence="11">
    <location>
        <begin position="253"/>
        <end position="269"/>
    </location>
</feature>
<dbReference type="GO" id="GO:0004932">
    <property type="term" value="F:mating-type factor pheromone receptor activity"/>
    <property type="evidence" value="ECO:0007669"/>
    <property type="project" value="InterPro"/>
</dbReference>
<keyword evidence="8 12" id="KW-0675">Receptor</keyword>
<evidence type="ECO:0000256" key="7">
    <source>
        <dbReference type="ARBA" id="ARBA00023136"/>
    </source>
</evidence>
<evidence type="ECO:0000313" key="12">
    <source>
        <dbReference type="EMBL" id="CAF9904537.1"/>
    </source>
</evidence>
<dbReference type="Proteomes" id="UP000664534">
    <property type="component" value="Unassembled WGS sequence"/>
</dbReference>
<feature type="transmembrane region" description="Helical" evidence="11">
    <location>
        <begin position="44"/>
        <end position="63"/>
    </location>
</feature>
<gene>
    <name evidence="12" type="primary">STE3</name>
    <name evidence="12" type="ORF">IMSHALPRED_000099</name>
</gene>
<dbReference type="GO" id="GO:0005886">
    <property type="term" value="C:plasma membrane"/>
    <property type="evidence" value="ECO:0007669"/>
    <property type="project" value="TreeGrafter"/>
</dbReference>
<dbReference type="GO" id="GO:0000750">
    <property type="term" value="P:pheromone-dependent signal transduction involved in conjugation with cellular fusion"/>
    <property type="evidence" value="ECO:0007669"/>
    <property type="project" value="TreeGrafter"/>
</dbReference>
<comment type="similarity">
    <text evidence="2">Belongs to the G-protein coupled receptor 4 family.</text>
</comment>
<dbReference type="CDD" id="cd14966">
    <property type="entry name" value="7tmD_STE3"/>
    <property type="match status" value="1"/>
</dbReference>
<keyword evidence="13" id="KW-1185">Reference proteome</keyword>
<dbReference type="PANTHER" id="PTHR28097:SF1">
    <property type="entry name" value="PHEROMONE A FACTOR RECEPTOR"/>
    <property type="match status" value="1"/>
</dbReference>
<evidence type="ECO:0000256" key="10">
    <source>
        <dbReference type="SAM" id="MobiDB-lite"/>
    </source>
</evidence>
<evidence type="ECO:0000256" key="6">
    <source>
        <dbReference type="ARBA" id="ARBA00023040"/>
    </source>
</evidence>
<evidence type="ECO:0000256" key="5">
    <source>
        <dbReference type="ARBA" id="ARBA00022989"/>
    </source>
</evidence>
<comment type="subcellular location">
    <subcellularLocation>
        <location evidence="1">Membrane</location>
        <topology evidence="1">Multi-pass membrane protein</topology>
    </subcellularLocation>
</comment>
<keyword evidence="5 11" id="KW-1133">Transmembrane helix</keyword>
<proteinExistence type="inferred from homology"/>
<evidence type="ECO:0000313" key="13">
    <source>
        <dbReference type="Proteomes" id="UP000664534"/>
    </source>
</evidence>
<dbReference type="PRINTS" id="PR00899">
    <property type="entry name" value="GPCRSTE3"/>
</dbReference>
<keyword evidence="4 11" id="KW-0812">Transmembrane</keyword>
<accession>A0A8H3HVV5</accession>
<feature type="transmembrane region" description="Helical" evidence="11">
    <location>
        <begin position="83"/>
        <end position="103"/>
    </location>
</feature>
<reference evidence="12" key="1">
    <citation type="submission" date="2021-03" db="EMBL/GenBank/DDBJ databases">
        <authorList>
            <person name="Tagirdzhanova G."/>
        </authorList>
    </citation>
    <scope>NUCLEOTIDE SEQUENCE</scope>
</reference>
<keyword evidence="7 11" id="KW-0472">Membrane</keyword>
<dbReference type="PANTHER" id="PTHR28097">
    <property type="entry name" value="PHEROMONE A FACTOR RECEPTOR"/>
    <property type="match status" value="1"/>
</dbReference>
<organism evidence="12 13">
    <name type="scientific">Imshaugia aleurites</name>
    <dbReference type="NCBI Taxonomy" id="172621"/>
    <lineage>
        <taxon>Eukaryota</taxon>
        <taxon>Fungi</taxon>
        <taxon>Dikarya</taxon>
        <taxon>Ascomycota</taxon>
        <taxon>Pezizomycotina</taxon>
        <taxon>Lecanoromycetes</taxon>
        <taxon>OSLEUM clade</taxon>
        <taxon>Lecanoromycetidae</taxon>
        <taxon>Lecanorales</taxon>
        <taxon>Lecanorineae</taxon>
        <taxon>Parmeliaceae</taxon>
        <taxon>Imshaugia</taxon>
    </lineage>
</organism>
<keyword evidence="9" id="KW-0807">Transducer</keyword>
<keyword evidence="6" id="KW-0297">G-protein coupled receptor</keyword>
<evidence type="ECO:0000256" key="1">
    <source>
        <dbReference type="ARBA" id="ARBA00004141"/>
    </source>
</evidence>
<feature type="transmembrane region" description="Helical" evidence="11">
    <location>
        <begin position="192"/>
        <end position="215"/>
    </location>
</feature>
<dbReference type="Pfam" id="PF02076">
    <property type="entry name" value="STE3"/>
    <property type="match status" value="2"/>
</dbReference>
<feature type="region of interest" description="Disordered" evidence="10">
    <location>
        <begin position="340"/>
        <end position="386"/>
    </location>
</feature>